<evidence type="ECO:0000313" key="15">
    <source>
        <dbReference type="EMBL" id="MBW70678.1"/>
    </source>
</evidence>
<feature type="compositionally biased region" description="Basic and acidic residues" evidence="12">
    <location>
        <begin position="656"/>
        <end position="681"/>
    </location>
</feature>
<feature type="compositionally biased region" description="Basic and acidic residues" evidence="12">
    <location>
        <begin position="688"/>
        <end position="717"/>
    </location>
</feature>
<feature type="compositionally biased region" description="Basic and acidic residues" evidence="12">
    <location>
        <begin position="729"/>
        <end position="747"/>
    </location>
</feature>
<dbReference type="PROSITE" id="PS50012">
    <property type="entry name" value="RCC1_3"/>
    <property type="match status" value="4"/>
</dbReference>
<protein>
    <recommendedName>
        <fullName evidence="9">sphingosine kinase</fullName>
        <ecNumber evidence="9">2.7.1.91</ecNumber>
    </recommendedName>
</protein>
<dbReference type="InterPro" id="IPR058923">
    <property type="entry name" value="RCC1-like_dom"/>
</dbReference>
<feature type="compositionally biased region" description="Basic residues" evidence="12">
    <location>
        <begin position="1804"/>
        <end position="1813"/>
    </location>
</feature>
<dbReference type="VEuPathDB" id="VectorBase:ADAC100488"/>
<feature type="compositionally biased region" description="Basic residues" evidence="12">
    <location>
        <begin position="748"/>
        <end position="757"/>
    </location>
</feature>
<keyword evidence="5" id="KW-0418">Kinase</keyword>
<keyword evidence="7" id="KW-0067">ATP-binding</keyword>
<feature type="compositionally biased region" description="Basic and acidic residues" evidence="12">
    <location>
        <begin position="1814"/>
        <end position="1828"/>
    </location>
</feature>
<dbReference type="GO" id="GO:0016567">
    <property type="term" value="P:protein ubiquitination"/>
    <property type="evidence" value="ECO:0007669"/>
    <property type="project" value="TreeGrafter"/>
</dbReference>
<dbReference type="Gene3D" id="3.40.50.10330">
    <property type="entry name" value="Probable inorganic polyphosphate/atp-NAD kinase, domain 1"/>
    <property type="match status" value="1"/>
</dbReference>
<dbReference type="GO" id="GO:0005737">
    <property type="term" value="C:cytoplasm"/>
    <property type="evidence" value="ECO:0007669"/>
    <property type="project" value="TreeGrafter"/>
</dbReference>
<evidence type="ECO:0000256" key="1">
    <source>
        <dbReference type="ARBA" id="ARBA00004308"/>
    </source>
</evidence>
<dbReference type="InterPro" id="IPR000569">
    <property type="entry name" value="HECT_dom"/>
</dbReference>
<dbReference type="GO" id="GO:0008481">
    <property type="term" value="F:sphingosine kinase activity"/>
    <property type="evidence" value="ECO:0007669"/>
    <property type="project" value="UniProtKB-EC"/>
</dbReference>
<dbReference type="InterPro" id="IPR051709">
    <property type="entry name" value="Ub-ligase/GTPase-reg"/>
</dbReference>
<dbReference type="FunFam" id="3.40.50.10330:FF:000005">
    <property type="entry name" value="Sphingosine kinase 2"/>
    <property type="match status" value="1"/>
</dbReference>
<evidence type="ECO:0000256" key="11">
    <source>
        <dbReference type="PROSITE-ProRule" id="PRU00235"/>
    </source>
</evidence>
<dbReference type="InterPro" id="IPR009091">
    <property type="entry name" value="RCC1/BLIP-II"/>
</dbReference>
<dbReference type="GO" id="GO:0009966">
    <property type="term" value="P:regulation of signal transduction"/>
    <property type="evidence" value="ECO:0007669"/>
    <property type="project" value="UniProtKB-ARBA"/>
</dbReference>
<comment type="caution">
    <text evidence="10">Lacks conserved residue(s) required for the propagation of feature annotation.</text>
</comment>
<keyword evidence="2" id="KW-0808">Transferase</keyword>
<dbReference type="Gene3D" id="3.30.2410.10">
    <property type="entry name" value="Hect, E3 ligase catalytic domain"/>
    <property type="match status" value="1"/>
</dbReference>
<dbReference type="InterPro" id="IPR017438">
    <property type="entry name" value="ATP-NAD_kinase_N"/>
</dbReference>
<dbReference type="Gene3D" id="2.60.200.40">
    <property type="match status" value="1"/>
</dbReference>
<dbReference type="GO" id="GO:0005524">
    <property type="term" value="F:ATP binding"/>
    <property type="evidence" value="ECO:0007669"/>
    <property type="project" value="UniProtKB-KW"/>
</dbReference>
<dbReference type="SUPFAM" id="SSF50985">
    <property type="entry name" value="RCC1/BLIP-II"/>
    <property type="match status" value="1"/>
</dbReference>
<feature type="compositionally biased region" description="Basic and acidic residues" evidence="12">
    <location>
        <begin position="1836"/>
        <end position="1858"/>
    </location>
</feature>
<evidence type="ECO:0000256" key="8">
    <source>
        <dbReference type="ARBA" id="ARBA00023136"/>
    </source>
</evidence>
<feature type="compositionally biased region" description="Low complexity" evidence="12">
    <location>
        <begin position="1720"/>
        <end position="1737"/>
    </location>
</feature>
<evidence type="ECO:0000256" key="2">
    <source>
        <dbReference type="ARBA" id="ARBA00022679"/>
    </source>
</evidence>
<evidence type="ECO:0000256" key="3">
    <source>
        <dbReference type="ARBA" id="ARBA00022737"/>
    </source>
</evidence>
<dbReference type="PROSITE" id="PS00626">
    <property type="entry name" value="RCC1_2"/>
    <property type="match status" value="1"/>
</dbReference>
<dbReference type="SUPFAM" id="SSF111331">
    <property type="entry name" value="NAD kinase/diacylglycerol kinase-like"/>
    <property type="match status" value="1"/>
</dbReference>
<dbReference type="FunFam" id="3.30.2160.10:FF:000004">
    <property type="entry name" value="probable E3 ubiquitin-protein ligase HERC4 isoform X1"/>
    <property type="match status" value="1"/>
</dbReference>
<feature type="domain" description="DAGKc" evidence="13">
    <location>
        <begin position="209"/>
        <end position="355"/>
    </location>
</feature>
<feature type="region of interest" description="Disordered" evidence="12">
    <location>
        <begin position="1"/>
        <end position="48"/>
    </location>
</feature>
<evidence type="ECO:0000256" key="10">
    <source>
        <dbReference type="PROSITE-ProRule" id="PRU00104"/>
    </source>
</evidence>
<dbReference type="EC" id="2.7.1.91" evidence="9"/>
<dbReference type="Gene3D" id="3.30.2160.10">
    <property type="entry name" value="Hect, E3 ligase catalytic domain"/>
    <property type="match status" value="1"/>
</dbReference>
<dbReference type="Pfam" id="PF25390">
    <property type="entry name" value="WD40_RLD"/>
    <property type="match status" value="1"/>
</dbReference>
<keyword evidence="15" id="KW-0436">Ligase</keyword>
<dbReference type="GO" id="GO:0006511">
    <property type="term" value="P:ubiquitin-dependent protein catabolic process"/>
    <property type="evidence" value="ECO:0007669"/>
    <property type="project" value="TreeGrafter"/>
</dbReference>
<dbReference type="PROSITE" id="PS50146">
    <property type="entry name" value="DAGK"/>
    <property type="match status" value="1"/>
</dbReference>
<dbReference type="Gene3D" id="3.90.1750.10">
    <property type="entry name" value="Hect, E3 ligase catalytic domains"/>
    <property type="match status" value="1"/>
</dbReference>
<feature type="compositionally biased region" description="Basic and acidic residues" evidence="12">
    <location>
        <begin position="31"/>
        <end position="46"/>
    </location>
</feature>
<evidence type="ECO:0000256" key="9">
    <source>
        <dbReference type="ARBA" id="ARBA00044037"/>
    </source>
</evidence>
<dbReference type="PROSITE" id="PS50237">
    <property type="entry name" value="HECT"/>
    <property type="match status" value="1"/>
</dbReference>
<sequence length="1921" mass="218197">MMDVGGYKPKLEHPASGDSADELNGGGVKVDPYDGRNGGDDGDYQHHQQPQPTVYLTETFYISSKKNTVFEVRLTDKGLCLKKQSNGSTKEQTIPLKDIIGCRCLRSKRRSRGSSSCTCASISNSNALKVVEENSGEQDETDVSAYLYIYAYILKRNRRGGFRERTTITLRFRSFDRYEDNNREAQKWRAAVKYLIAGEPVQKLTYQPRDPRKMLIILNPKSGSGKAREMFQQRVAPIFAESEILYDLHITKRSNWAREFVRQRDVYLWRGIVVVGGDGIFFEVLNGLFEREDWQTAIEELPIGIVPCGSGNGLAKTVSFLYEEPFETKPVLAAALMVVKGRHSMLDVVRVETRSNIMFSFLSVGWGLISDIDIESERLRAIGGQRFTVWSVHRLISLRTYHGKVSYLPALPSQVNGLAGAGGVGGHYSNGGTGTGSGRSGAIGTLKHSVSYNTTLNCRDCRHDTTGSCDACDTNFSDVLSLETGMNLDSFRPRIDSWYSATSRKSTYFSTVDSVYESDKASNDDDSGSRAAGGANGTGGPIVQMYGPPSRLPALTAALPDTWTTITGEFVMVHAAYQTHLSTDCYFATQSQLNDGLIWLLIIRGGVSRSQLLSFRRKLNSGTQMTSQNNEYMHRIPGTTLNSEPATTKHHSTGNNEKKDTRHMQDKRRPNTQKKDYERANNAHGKTAHGEIEHEQIKEQQKMEPRNTKEIHPKDSAPTHTRPSNKQRKTNEGKNNDHGNNDHDHHSHQNKRPPNKRPKLLTALENYIITQACCGTAHSLALTNWGQVYSWGSNAVGQLGQETDTTRQIIPRLIRSIAAKQVVQIAAGHYHCLALTNSGELYAWGSNAYGQLGLGMTNEKVSTPTLVQSLAGVPIAFIACGGNHSFAVSKSGAIFGWGKNTFGQLGLNDLNSRQFPTQLRTLRSLGVRYVSCGDDFSVFLTAGGGVFTCGAGTFGQLGHGSCNNEILPRMVFELMGSKITQIACGRRHTLAFVPSRGKIYGFGLSGVGQLGIGIVGNYNTPQIVRGPWLKTDSQPNDPDRSALCNVPQGIVNRIFSGGDQCFVSMFADEDSDDYRLYDKQSQILTFSVQMSEELAAIKPDDTVELDLMSAVETIFKSLACINGSLLLPNDEHFCCTSKHPGVDMVAATEAFEQVRKIEHESLRQLIRDSITTDLLGSLLPSPADVETLRAYLLLPLYHEFCNPKHYQLLHAPFSISVRRLQKIPYEIVARWWSLQSRDYFERLVECCKSVVLYIVRFKMPKAVTDREEWHVLRPDEHLMAMLDLMAILYWINHTKREQKLAYEQFHIGEIAELVDLQQDYYRWTLDSTGQSFALCNYAFIFNGAAKMLLLQTDQVLQMHKAIHTPTANSILPSLFFPSIPVAQQFIVLNVTRENIVEDTIRELSQYGANDLKKPIKIKFFGEEGEDAGGVRKEFFMLLLRDILDPKYGMFKSFDESRTIWFTEDYFEGDAGMFALIGILCGLAIYNFTIIALPFPLALYKKLLGEEVDMSDLRELMPTVARSMQSLLDYNEPDMADVFQLTFSTTRDYFGELQTIPLKPGGEDLRVTQDNKQEFVQLYIDYVFNKSVEKSYRQFHDGFMRVCGGRVMQLFKAHELMEVVVGNEEYDWVALEENAEYKNGYSSSDQPIRWFWEVFHELPLEEKKKPLNLLNRREHTPNLSMKNIKISKQQKQHDNLRQLAQTGVKQLDLTQYNKKKKQKYNRPQQIQQNQELNQLQSKQRQDTRNGRKRDRHHGNSVQANNKRNTKNTPPQIEQNRRAKDERTTLPHQRHTRERGNFREEPTPSKRSHRRPGRQTNRERRRYVAKEKRLKEKKPKKKENNHTKKPKERTAELQKNERTQPQKAQRKKQKRLTRKKDPQHTRHEPDHRRQPRQPHRTDIKYQQVGQIFAEIRWQRANEIVGHM</sequence>
<dbReference type="InterPro" id="IPR001206">
    <property type="entry name" value="Diacylglycerol_kinase_cat_dom"/>
</dbReference>
<dbReference type="SMART" id="SM00046">
    <property type="entry name" value="DAGKc"/>
    <property type="match status" value="1"/>
</dbReference>
<feature type="compositionally biased region" description="Basic and acidic residues" evidence="12">
    <location>
        <begin position="1773"/>
        <end position="1783"/>
    </location>
</feature>
<feature type="compositionally biased region" description="Basic and acidic residues" evidence="12">
    <location>
        <begin position="1873"/>
        <end position="1886"/>
    </location>
</feature>
<feature type="region of interest" description="Disordered" evidence="12">
    <location>
        <begin position="519"/>
        <end position="541"/>
    </location>
</feature>
<evidence type="ECO:0000259" key="13">
    <source>
        <dbReference type="PROSITE" id="PS50146"/>
    </source>
</evidence>
<feature type="repeat" description="RCC1" evidence="11">
    <location>
        <begin position="892"/>
        <end position="943"/>
    </location>
</feature>
<feature type="compositionally biased region" description="Polar residues" evidence="12">
    <location>
        <begin position="1754"/>
        <end position="1772"/>
    </location>
</feature>
<feature type="repeat" description="RCC1" evidence="11">
    <location>
        <begin position="839"/>
        <end position="891"/>
    </location>
</feature>
<comment type="subcellular location">
    <subcellularLocation>
        <location evidence="1">Endomembrane system</location>
    </subcellularLocation>
</comment>
<evidence type="ECO:0000256" key="4">
    <source>
        <dbReference type="ARBA" id="ARBA00022741"/>
    </source>
</evidence>
<dbReference type="GO" id="GO:0012505">
    <property type="term" value="C:endomembrane system"/>
    <property type="evidence" value="ECO:0007669"/>
    <property type="project" value="UniProtKB-SubCell"/>
</dbReference>
<feature type="repeat" description="RCC1" evidence="11">
    <location>
        <begin position="944"/>
        <end position="995"/>
    </location>
</feature>
<feature type="region of interest" description="Disordered" evidence="12">
    <location>
        <begin position="1706"/>
        <end position="1896"/>
    </location>
</feature>
<dbReference type="PANTHER" id="PTHR45622:SF76">
    <property type="entry name" value="HECT AND RLD DOMAIN CONTAINING E3 UBIQUITIN LIGASE 4, ISOFORM C"/>
    <property type="match status" value="1"/>
</dbReference>
<dbReference type="Pfam" id="PF00781">
    <property type="entry name" value="DAGK_cat"/>
    <property type="match status" value="1"/>
</dbReference>
<dbReference type="VEuPathDB" id="VectorBase:ADAR2_007288"/>
<dbReference type="Gene3D" id="2.130.10.30">
    <property type="entry name" value="Regulator of chromosome condensation 1/beta-lactamase-inhibitor protein II"/>
    <property type="match status" value="1"/>
</dbReference>
<dbReference type="SUPFAM" id="SSF56204">
    <property type="entry name" value="Hect, E3 ligase catalytic domain"/>
    <property type="match status" value="1"/>
</dbReference>
<evidence type="ECO:0000256" key="7">
    <source>
        <dbReference type="ARBA" id="ARBA00022840"/>
    </source>
</evidence>
<dbReference type="PRINTS" id="PR00633">
    <property type="entry name" value="RCCNDNSATION"/>
</dbReference>
<keyword evidence="8" id="KW-0472">Membrane</keyword>
<accession>A0A2M4D0Q4</accession>
<dbReference type="EMBL" id="GGFL01006500">
    <property type="protein sequence ID" value="MBW70678.1"/>
    <property type="molecule type" value="Transcribed_RNA"/>
</dbReference>
<dbReference type="SMART" id="SM00119">
    <property type="entry name" value="HECTc"/>
    <property type="match status" value="1"/>
</dbReference>
<proteinExistence type="predicted"/>
<dbReference type="VEuPathDB" id="VectorBase:ADAC100489"/>
<dbReference type="CDD" id="cd00078">
    <property type="entry name" value="HECTc"/>
    <property type="match status" value="1"/>
</dbReference>
<evidence type="ECO:0000259" key="14">
    <source>
        <dbReference type="PROSITE" id="PS50237"/>
    </source>
</evidence>
<keyword evidence="3" id="KW-0677">Repeat</keyword>
<organism evidence="15">
    <name type="scientific">Anopheles darlingi</name>
    <name type="common">Mosquito</name>
    <dbReference type="NCBI Taxonomy" id="43151"/>
    <lineage>
        <taxon>Eukaryota</taxon>
        <taxon>Metazoa</taxon>
        <taxon>Ecdysozoa</taxon>
        <taxon>Arthropoda</taxon>
        <taxon>Hexapoda</taxon>
        <taxon>Insecta</taxon>
        <taxon>Pterygota</taxon>
        <taxon>Neoptera</taxon>
        <taxon>Endopterygota</taxon>
        <taxon>Diptera</taxon>
        <taxon>Nematocera</taxon>
        <taxon>Culicoidea</taxon>
        <taxon>Culicidae</taxon>
        <taxon>Anophelinae</taxon>
        <taxon>Anopheles</taxon>
    </lineage>
</organism>
<evidence type="ECO:0000256" key="12">
    <source>
        <dbReference type="SAM" id="MobiDB-lite"/>
    </source>
</evidence>
<dbReference type="InterPro" id="IPR016064">
    <property type="entry name" value="NAD/diacylglycerol_kinase_sf"/>
</dbReference>
<name>A0A2M4D0Q4_ANODA</name>
<reference evidence="15" key="1">
    <citation type="submission" date="2018-01" db="EMBL/GenBank/DDBJ databases">
        <title>An insight into the sialome of Amazonian anophelines.</title>
        <authorList>
            <person name="Ribeiro J.M."/>
            <person name="Scarpassa V."/>
            <person name="Calvo E."/>
        </authorList>
    </citation>
    <scope>NUCLEOTIDE SEQUENCE</scope>
</reference>
<feature type="compositionally biased region" description="Basic and acidic residues" evidence="12">
    <location>
        <begin position="1792"/>
        <end position="1802"/>
    </location>
</feature>
<dbReference type="GO" id="GO:0061630">
    <property type="term" value="F:ubiquitin protein ligase activity"/>
    <property type="evidence" value="ECO:0007669"/>
    <property type="project" value="TreeGrafter"/>
</dbReference>
<feature type="compositionally biased region" description="Basic residues" evidence="12">
    <location>
        <begin position="1862"/>
        <end position="1872"/>
    </location>
</feature>
<dbReference type="PANTHER" id="PTHR45622">
    <property type="entry name" value="UBIQUITIN-PROTEIN LIGASE E3A-RELATED"/>
    <property type="match status" value="1"/>
</dbReference>
<feature type="repeat" description="RCC1" evidence="11">
    <location>
        <begin position="786"/>
        <end position="838"/>
    </location>
</feature>
<dbReference type="GO" id="GO:0042981">
    <property type="term" value="P:regulation of apoptotic process"/>
    <property type="evidence" value="ECO:0007669"/>
    <property type="project" value="UniProtKB-ARBA"/>
</dbReference>
<dbReference type="InterPro" id="IPR000408">
    <property type="entry name" value="Reg_chr_condens"/>
</dbReference>
<dbReference type="InterPro" id="IPR035983">
    <property type="entry name" value="Hect_E3_ubiquitin_ligase"/>
</dbReference>
<keyword evidence="6 10" id="KW-0833">Ubl conjugation pathway</keyword>
<feature type="domain" description="HECT" evidence="14">
    <location>
        <begin position="1407"/>
        <end position="1734"/>
    </location>
</feature>
<evidence type="ECO:0000256" key="6">
    <source>
        <dbReference type="ARBA" id="ARBA00022786"/>
    </source>
</evidence>
<dbReference type="Pfam" id="PF00632">
    <property type="entry name" value="HECT"/>
    <property type="match status" value="1"/>
</dbReference>
<keyword evidence="4" id="KW-0547">Nucleotide-binding</keyword>
<feature type="region of interest" description="Disordered" evidence="12">
    <location>
        <begin position="624"/>
        <end position="757"/>
    </location>
</feature>
<dbReference type="GO" id="GO:0016874">
    <property type="term" value="F:ligase activity"/>
    <property type="evidence" value="ECO:0007669"/>
    <property type="project" value="UniProtKB-KW"/>
</dbReference>
<evidence type="ECO:0000256" key="5">
    <source>
        <dbReference type="ARBA" id="ARBA00022777"/>
    </source>
</evidence>